<keyword evidence="4 7" id="KW-0812">Transmembrane</keyword>
<evidence type="ECO:0000256" key="6">
    <source>
        <dbReference type="ARBA" id="ARBA00023136"/>
    </source>
</evidence>
<feature type="domain" description="Cation efflux protein transmembrane" evidence="8">
    <location>
        <begin position="15"/>
        <end position="206"/>
    </location>
</feature>
<feature type="transmembrane region" description="Helical" evidence="7">
    <location>
        <begin position="182"/>
        <end position="206"/>
    </location>
</feature>
<protein>
    <submittedName>
        <fullName evidence="10">Cation diffusion facilitator family transporter</fullName>
    </submittedName>
    <submittedName>
        <fullName evidence="11">Cation transporter</fullName>
    </submittedName>
</protein>
<feature type="transmembrane region" description="Helical" evidence="7">
    <location>
        <begin position="157"/>
        <end position="176"/>
    </location>
</feature>
<dbReference type="InterPro" id="IPR027469">
    <property type="entry name" value="Cation_efflux_TMD_sf"/>
</dbReference>
<dbReference type="Gene3D" id="3.30.70.1350">
    <property type="entry name" value="Cation efflux protein, cytoplasmic domain"/>
    <property type="match status" value="1"/>
</dbReference>
<comment type="similarity">
    <text evidence="2">Belongs to the cation diffusion facilitator (CDF) transporter (TC 2.A.4) family.</text>
</comment>
<dbReference type="SUPFAM" id="SSF160240">
    <property type="entry name" value="Cation efflux protein cytoplasmic domain-like"/>
    <property type="match status" value="1"/>
</dbReference>
<organism evidence="11 12">
    <name type="scientific">Paenibacillus chitinolyticus</name>
    <dbReference type="NCBI Taxonomy" id="79263"/>
    <lineage>
        <taxon>Bacteria</taxon>
        <taxon>Bacillati</taxon>
        <taxon>Bacillota</taxon>
        <taxon>Bacilli</taxon>
        <taxon>Bacillales</taxon>
        <taxon>Paenibacillaceae</taxon>
        <taxon>Paenibacillus</taxon>
    </lineage>
</organism>
<dbReference type="KEGG" id="pchi:PC41400_13520"/>
<evidence type="ECO:0000256" key="1">
    <source>
        <dbReference type="ARBA" id="ARBA00004141"/>
    </source>
</evidence>
<proteinExistence type="inferred from homology"/>
<reference evidence="11 12" key="1">
    <citation type="submission" date="2018-01" db="EMBL/GenBank/DDBJ databases">
        <title>The whole genome sequencing and assembly of Paenibacillus chitinolyticus KCCM 41400 strain.</title>
        <authorList>
            <person name="Kim J.-Y."/>
            <person name="Park M.-K."/>
            <person name="Lee Y.-J."/>
            <person name="Yi H."/>
            <person name="Bahn Y.-S."/>
            <person name="Kim J.F."/>
            <person name="Lee D.-W."/>
        </authorList>
    </citation>
    <scope>NUCLEOTIDE SEQUENCE [LARGE SCALE GENOMIC DNA]</scope>
    <source>
        <strain evidence="11 12">KCCM 41400</strain>
    </source>
</reference>
<feature type="transmembrane region" description="Helical" evidence="7">
    <location>
        <begin position="12"/>
        <end position="33"/>
    </location>
</feature>
<dbReference type="Proteomes" id="UP000288943">
    <property type="component" value="Chromosome"/>
</dbReference>
<dbReference type="SUPFAM" id="SSF161111">
    <property type="entry name" value="Cation efflux protein transmembrane domain-like"/>
    <property type="match status" value="1"/>
</dbReference>
<dbReference type="InterPro" id="IPR002524">
    <property type="entry name" value="Cation_efflux"/>
</dbReference>
<gene>
    <name evidence="10" type="ORF">M5X16_17975</name>
    <name evidence="11" type="ORF">PC41400_13520</name>
</gene>
<comment type="subcellular location">
    <subcellularLocation>
        <location evidence="1">Membrane</location>
        <topology evidence="1">Multi-pass membrane protein</topology>
    </subcellularLocation>
</comment>
<evidence type="ECO:0000256" key="2">
    <source>
        <dbReference type="ARBA" id="ARBA00008114"/>
    </source>
</evidence>
<feature type="domain" description="Cation efflux protein cytoplasmic" evidence="9">
    <location>
        <begin position="213"/>
        <end position="286"/>
    </location>
</feature>
<dbReference type="Pfam" id="PF01545">
    <property type="entry name" value="Cation_efflux"/>
    <property type="match status" value="1"/>
</dbReference>
<dbReference type="InterPro" id="IPR027470">
    <property type="entry name" value="Cation_efflux_CTD"/>
</dbReference>
<keyword evidence="5 7" id="KW-1133">Transmembrane helix</keyword>
<dbReference type="Gene3D" id="1.20.1510.10">
    <property type="entry name" value="Cation efflux protein transmembrane domain"/>
    <property type="match status" value="1"/>
</dbReference>
<dbReference type="PANTHER" id="PTHR43840">
    <property type="entry name" value="MITOCHONDRIAL METAL TRANSPORTER 1-RELATED"/>
    <property type="match status" value="1"/>
</dbReference>
<accession>A0A410WWI1</accession>
<evidence type="ECO:0000256" key="4">
    <source>
        <dbReference type="ARBA" id="ARBA00022692"/>
    </source>
</evidence>
<dbReference type="EMBL" id="JAMDMJ010000023">
    <property type="protein sequence ID" value="MCY9597655.1"/>
    <property type="molecule type" value="Genomic_DNA"/>
</dbReference>
<dbReference type="FunFam" id="1.20.1510.10:FF:000006">
    <property type="entry name" value="Divalent cation efflux transporter"/>
    <property type="match status" value="1"/>
</dbReference>
<dbReference type="InterPro" id="IPR036837">
    <property type="entry name" value="Cation_efflux_CTD_sf"/>
</dbReference>
<dbReference type="PANTHER" id="PTHR43840:SF50">
    <property type="entry name" value="MANGANESE EFFLUX SYSTEM PROTEIN MNES"/>
    <property type="match status" value="1"/>
</dbReference>
<dbReference type="NCBIfam" id="TIGR01297">
    <property type="entry name" value="CDF"/>
    <property type="match status" value="1"/>
</dbReference>
<name>A0A410WWI1_9BACL</name>
<keyword evidence="6 7" id="KW-0472">Membrane</keyword>
<dbReference type="GO" id="GO:0016020">
    <property type="term" value="C:membrane"/>
    <property type="evidence" value="ECO:0007669"/>
    <property type="project" value="UniProtKB-SubCell"/>
</dbReference>
<dbReference type="Pfam" id="PF16916">
    <property type="entry name" value="ZT_dimer"/>
    <property type="match status" value="1"/>
</dbReference>
<dbReference type="OrthoDB" id="9806522at2"/>
<evidence type="ECO:0000256" key="5">
    <source>
        <dbReference type="ARBA" id="ARBA00022989"/>
    </source>
</evidence>
<evidence type="ECO:0000256" key="3">
    <source>
        <dbReference type="ARBA" id="ARBA00022448"/>
    </source>
</evidence>
<keyword evidence="13" id="KW-1185">Reference proteome</keyword>
<reference evidence="10 13" key="2">
    <citation type="submission" date="2022-05" db="EMBL/GenBank/DDBJ databases">
        <title>Genome Sequencing of Bee-Associated Microbes.</title>
        <authorList>
            <person name="Dunlap C."/>
        </authorList>
    </citation>
    <scope>NUCLEOTIDE SEQUENCE [LARGE SCALE GENOMIC DNA]</scope>
    <source>
        <strain evidence="10 13">NRRL B-23120</strain>
    </source>
</reference>
<evidence type="ECO:0000259" key="8">
    <source>
        <dbReference type="Pfam" id="PF01545"/>
    </source>
</evidence>
<feature type="transmembrane region" description="Helical" evidence="7">
    <location>
        <begin position="45"/>
        <end position="61"/>
    </location>
</feature>
<dbReference type="EMBL" id="CP026520">
    <property type="protein sequence ID" value="QAV18642.1"/>
    <property type="molecule type" value="Genomic_DNA"/>
</dbReference>
<dbReference type="GeneID" id="95375832"/>
<evidence type="ECO:0000313" key="11">
    <source>
        <dbReference type="EMBL" id="QAV18642.1"/>
    </source>
</evidence>
<feature type="transmembrane region" description="Helical" evidence="7">
    <location>
        <begin position="82"/>
        <end position="103"/>
    </location>
</feature>
<evidence type="ECO:0000256" key="7">
    <source>
        <dbReference type="SAM" id="Phobius"/>
    </source>
</evidence>
<dbReference type="AlphaFoldDB" id="A0A410WWI1"/>
<evidence type="ECO:0000259" key="9">
    <source>
        <dbReference type="Pfam" id="PF16916"/>
    </source>
</evidence>
<dbReference type="InterPro" id="IPR058533">
    <property type="entry name" value="Cation_efflux_TM"/>
</dbReference>
<evidence type="ECO:0000313" key="13">
    <source>
        <dbReference type="Proteomes" id="UP001527202"/>
    </source>
</evidence>
<dbReference type="GO" id="GO:0008324">
    <property type="term" value="F:monoatomic cation transmembrane transporter activity"/>
    <property type="evidence" value="ECO:0007669"/>
    <property type="project" value="InterPro"/>
</dbReference>
<feature type="transmembrane region" description="Helical" evidence="7">
    <location>
        <begin position="115"/>
        <end position="136"/>
    </location>
</feature>
<dbReference type="RefSeq" id="WP_042227983.1">
    <property type="nucleotide sequence ID" value="NZ_CP026520.1"/>
</dbReference>
<dbReference type="Proteomes" id="UP001527202">
    <property type="component" value="Unassembled WGS sequence"/>
</dbReference>
<dbReference type="InterPro" id="IPR050291">
    <property type="entry name" value="CDF_Transporter"/>
</dbReference>
<evidence type="ECO:0000313" key="12">
    <source>
        <dbReference type="Proteomes" id="UP000288943"/>
    </source>
</evidence>
<evidence type="ECO:0000313" key="10">
    <source>
        <dbReference type="EMBL" id="MCY9597655.1"/>
    </source>
</evidence>
<sequence length="289" mass="31144">MEAYNDLKQGERGAWTSIVAYIALTVLKLGIGYRAGSEALTADGLNNATDLIASVAVLIGLRISRKPPDSDHPYGHFRAETIAALIASFIMFAVGIQVFIQAISSFTGPKLEAPGMLAAWVALLCAAIMYGVYIYNIRLARKINNKALLAAAYDNRSDAFVSLAAFAGIIGARLGLPWLDPVAAVLVSLLICKTAWGIFIDAAHALTDGFDDKKLALYKQTIAGTPGVEAIEDVRARVHGNQVLLDVVIVVDHQLTVAQSHDIAEDVEQRMLRKHKVGHVHVHVEPTPM</sequence>
<keyword evidence="3" id="KW-0813">Transport</keyword>